<reference evidence="2" key="1">
    <citation type="journal article" date="2019" name="Int. J. Syst. Evol. Microbiol.">
        <title>The Global Catalogue of Microorganisms (GCM) 10K type strain sequencing project: providing services to taxonomists for standard genome sequencing and annotation.</title>
        <authorList>
            <consortium name="The Broad Institute Genomics Platform"/>
            <consortium name="The Broad Institute Genome Sequencing Center for Infectious Disease"/>
            <person name="Wu L."/>
            <person name="Ma J."/>
        </authorList>
    </citation>
    <scope>NUCLEOTIDE SEQUENCE [LARGE SCALE GENOMIC DNA]</scope>
    <source>
        <strain evidence="2">KCTC 52277</strain>
    </source>
</reference>
<dbReference type="InterPro" id="IPR007413">
    <property type="entry name" value="YcjX-like"/>
</dbReference>
<evidence type="ECO:0000313" key="1">
    <source>
        <dbReference type="EMBL" id="MFC3137929.1"/>
    </source>
</evidence>
<evidence type="ECO:0000313" key="2">
    <source>
        <dbReference type="Proteomes" id="UP001595621"/>
    </source>
</evidence>
<protein>
    <submittedName>
        <fullName evidence="1">YcjX family protein</fullName>
    </submittedName>
</protein>
<organism evidence="1 2">
    <name type="scientific">Shewanella submarina</name>
    <dbReference type="NCBI Taxonomy" id="2016376"/>
    <lineage>
        <taxon>Bacteria</taxon>
        <taxon>Pseudomonadati</taxon>
        <taxon>Pseudomonadota</taxon>
        <taxon>Gammaproteobacteria</taxon>
        <taxon>Alteromonadales</taxon>
        <taxon>Shewanellaceae</taxon>
        <taxon>Shewanella</taxon>
    </lineage>
</organism>
<keyword evidence="2" id="KW-1185">Reference proteome</keyword>
<comment type="caution">
    <text evidence="1">The sequence shown here is derived from an EMBL/GenBank/DDBJ whole genome shotgun (WGS) entry which is preliminary data.</text>
</comment>
<dbReference type="Proteomes" id="UP001595621">
    <property type="component" value="Unassembled WGS sequence"/>
</dbReference>
<dbReference type="Pfam" id="PF04317">
    <property type="entry name" value="DUF463"/>
    <property type="match status" value="1"/>
</dbReference>
<dbReference type="RefSeq" id="WP_248934876.1">
    <property type="nucleotide sequence ID" value="NZ_JAKILF010000002.1"/>
</dbReference>
<dbReference type="PIRSF" id="PIRSF019381">
    <property type="entry name" value="YcjX"/>
    <property type="match status" value="1"/>
</dbReference>
<dbReference type="PANTHER" id="PTHR38605:SF1">
    <property type="entry name" value="ATPASE"/>
    <property type="match status" value="1"/>
</dbReference>
<proteinExistence type="predicted"/>
<gene>
    <name evidence="1" type="ORF">ACFOE0_06950</name>
</gene>
<sequence>MAKIRNAFESLSRQSKQLVKRGADRHLRLAVTGLSGAGKTAFITGLVHQLTSEQVGKHLPLWQVCRSDRLVGVRREMQPDLDIASFDLQGALNSLEATPPLWPASTRNISELRLAIRYRPVQGLLGKMTDSATLYLDIIDYPGEWLLDLPMLKLDFGTWCRQQSLRAEVLASSPEYPSFLKALKSIDLEAEANEQQLREVAELYRALLLDLVMNQGFYQAQPGRMLLPGDLEGTPLLTFFPILSSDVSQFERLEQSAKSSAYQVLKLRYQEYVSKVVKPFYRHHFAHFDRQLVLVDCLTALNRGRAQFDDMTAALSSVLDSFQFGKSNLLRRLFAPRIDKLLIAASKADHVTMDQQSNLLHLLGDVLKQSRHAAHFDGCQVETMAISAIRATTSGSVSEQGEMRQVIQGHALESGDLLTLFPGEVPRYLPKPDYWESRGFEFTAFRPADKPESGMQHLRLDHLLEYMLGDKMR</sequence>
<accession>A0ABV7G8W2</accession>
<dbReference type="PANTHER" id="PTHR38605">
    <property type="entry name" value="ATPASE-RELATED"/>
    <property type="match status" value="1"/>
</dbReference>
<dbReference type="EMBL" id="JBHRTD010000006">
    <property type="protein sequence ID" value="MFC3137929.1"/>
    <property type="molecule type" value="Genomic_DNA"/>
</dbReference>
<name>A0ABV7G8W2_9GAMM</name>